<gene>
    <name evidence="1" type="ORF">MM415B00892_0027</name>
</gene>
<protein>
    <submittedName>
        <fullName evidence="1">Uncharacterized protein</fullName>
    </submittedName>
</protein>
<organism evidence="1">
    <name type="scientific">viral metagenome</name>
    <dbReference type="NCBI Taxonomy" id="1070528"/>
    <lineage>
        <taxon>unclassified sequences</taxon>
        <taxon>metagenomes</taxon>
        <taxon>organismal metagenomes</taxon>
    </lineage>
</organism>
<reference evidence="1" key="1">
    <citation type="submission" date="2020-03" db="EMBL/GenBank/DDBJ databases">
        <title>The deep terrestrial virosphere.</title>
        <authorList>
            <person name="Holmfeldt K."/>
            <person name="Nilsson E."/>
            <person name="Simone D."/>
            <person name="Lopez-Fernandez M."/>
            <person name="Wu X."/>
            <person name="de Brujin I."/>
            <person name="Lundin D."/>
            <person name="Andersson A."/>
            <person name="Bertilsson S."/>
            <person name="Dopson M."/>
        </authorList>
    </citation>
    <scope>NUCLEOTIDE SEQUENCE</scope>
    <source>
        <strain evidence="1">MM415B00892</strain>
    </source>
</reference>
<proteinExistence type="predicted"/>
<dbReference type="EMBL" id="MT141453">
    <property type="protein sequence ID" value="QJA61801.1"/>
    <property type="molecule type" value="Genomic_DNA"/>
</dbReference>
<evidence type="ECO:0000313" key="1">
    <source>
        <dbReference type="EMBL" id="QJA61801.1"/>
    </source>
</evidence>
<name>A0A6M3IXT2_9ZZZZ</name>
<accession>A0A6M3IXT2</accession>
<sequence length="101" mass="11841">MDNEKSSRDPTKVVTLDDTQHVAFLKLKGYTVKPWIETDDQIPNQDPNTKRVEFQVEGDPDSIEKDMQGFYQNELVGVQDFCRELKSVKSSMYNLRRMKRI</sequence>
<dbReference type="AlphaFoldDB" id="A0A6M3IXT2"/>